<dbReference type="UniPathway" id="UPA00109">
    <property type="reaction ID" value="UER00187"/>
</dbReference>
<dbReference type="SFLD" id="SFLDG00178">
    <property type="entry name" value="enolase"/>
    <property type="match status" value="1"/>
</dbReference>
<dbReference type="Pfam" id="PF03952">
    <property type="entry name" value="Enolase_N"/>
    <property type="match status" value="1"/>
</dbReference>
<dbReference type="PROSITE" id="PS00164">
    <property type="entry name" value="ENOLASE"/>
    <property type="match status" value="1"/>
</dbReference>
<evidence type="ECO:0000256" key="4">
    <source>
        <dbReference type="ARBA" id="ARBA00017068"/>
    </source>
</evidence>
<dbReference type="GO" id="GO:0009986">
    <property type="term" value="C:cell surface"/>
    <property type="evidence" value="ECO:0007669"/>
    <property type="project" value="UniProtKB-SubCell"/>
</dbReference>
<evidence type="ECO:0000313" key="16">
    <source>
        <dbReference type="Proteomes" id="UP000177067"/>
    </source>
</evidence>
<feature type="active site" description="Proton donor" evidence="9 10">
    <location>
        <position position="208"/>
    </location>
</feature>
<evidence type="ECO:0000256" key="8">
    <source>
        <dbReference type="ARBA" id="ARBA00023239"/>
    </source>
</evidence>
<dbReference type="Pfam" id="PF00113">
    <property type="entry name" value="Enolase_C"/>
    <property type="match status" value="1"/>
</dbReference>
<dbReference type="EMBL" id="MFPS01000009">
    <property type="protein sequence ID" value="OGH58616.1"/>
    <property type="molecule type" value="Genomic_DNA"/>
</dbReference>
<name>A0A1F6LH04_9BACT</name>
<evidence type="ECO:0000256" key="6">
    <source>
        <dbReference type="ARBA" id="ARBA00022842"/>
    </source>
</evidence>
<evidence type="ECO:0000256" key="7">
    <source>
        <dbReference type="ARBA" id="ARBA00023152"/>
    </source>
</evidence>
<evidence type="ECO:0000256" key="1">
    <source>
        <dbReference type="ARBA" id="ARBA00005031"/>
    </source>
</evidence>
<keyword evidence="9" id="KW-0963">Cytoplasm</keyword>
<evidence type="ECO:0000256" key="3">
    <source>
        <dbReference type="ARBA" id="ARBA00012058"/>
    </source>
</evidence>
<dbReference type="EC" id="4.2.1.11" evidence="3 9"/>
<dbReference type="InterPro" id="IPR020810">
    <property type="entry name" value="Enolase_C"/>
</dbReference>
<feature type="binding site" evidence="11">
    <location>
        <position position="159"/>
    </location>
    <ligand>
        <name>substrate</name>
    </ligand>
</feature>
<feature type="domain" description="Enolase C-terminal TIM barrel" evidence="13">
    <location>
        <begin position="143"/>
        <end position="416"/>
    </location>
</feature>
<feature type="binding site" evidence="11">
    <location>
        <position position="391"/>
    </location>
    <ligand>
        <name>substrate</name>
    </ligand>
</feature>
<evidence type="ECO:0000259" key="13">
    <source>
        <dbReference type="SMART" id="SM01192"/>
    </source>
</evidence>
<sequence>MAKIKKITAREILDSRGNPTVEATVILDNNIFGVASVPSGASTGSHEAVELRDKTKRYGGKGVLKAVKNVNTVINDGLNGMNIYSQREIDKKMIELDGTPNKKKLGANAILAVSLACARASANDVNMPLYKYIRKVYDLKENGWRMPVATMNIINGGRHADNNLTIQEFMIVPIHKEMKERVRMGSQIFHSLASILREKGYNTAVGDEGGFAPDLLNNEQALKLLMLAIKVAGFVAGKNVFLAMDIAASEFYRNGNYYFINQKQTSSANKIGRLLSEWIKKYPIISIEDALSEDDWENWSELTRNLGKKIILVGDDVFVTNTARIKKGIDEGVCNAVLIKVNQIGTLSEAIDAIYLARKNKYQVSISHRSGETADTFIADLAVAVNAEFIKTGSMSRSERVEKYNRLMQIESEIKK</sequence>
<protein>
    <recommendedName>
        <fullName evidence="4 9">Enolase</fullName>
        <ecNumber evidence="3 9">4.2.1.11</ecNumber>
    </recommendedName>
    <alternativeName>
        <fullName evidence="9">2-phospho-D-glycerate hydro-lyase</fullName>
    </alternativeName>
    <alternativeName>
        <fullName evidence="9">2-phosphoglycerate dehydratase</fullName>
    </alternativeName>
</protein>
<evidence type="ECO:0000256" key="2">
    <source>
        <dbReference type="ARBA" id="ARBA00009604"/>
    </source>
</evidence>
<feature type="binding site" evidence="9">
    <location>
        <position position="167"/>
    </location>
    <ligand>
        <name>(2R)-2-phosphoglycerate</name>
        <dbReference type="ChEBI" id="CHEBI:58289"/>
    </ligand>
</feature>
<dbReference type="SUPFAM" id="SSF51604">
    <property type="entry name" value="Enolase C-terminal domain-like"/>
    <property type="match status" value="1"/>
</dbReference>
<dbReference type="InterPro" id="IPR020809">
    <property type="entry name" value="Enolase_CS"/>
</dbReference>
<dbReference type="SFLD" id="SFLDS00001">
    <property type="entry name" value="Enolase"/>
    <property type="match status" value="1"/>
</dbReference>
<feature type="binding site" evidence="11">
    <location>
        <position position="168"/>
    </location>
    <ligand>
        <name>substrate</name>
    </ligand>
</feature>
<gene>
    <name evidence="9" type="primary">eno</name>
    <name evidence="15" type="ORF">A2725_02865</name>
</gene>
<feature type="binding site" evidence="9">
    <location>
        <position position="369"/>
    </location>
    <ligand>
        <name>(2R)-2-phosphoglycerate</name>
        <dbReference type="ChEBI" id="CHEBI:58289"/>
    </ligand>
</feature>
<dbReference type="GO" id="GO:0000287">
    <property type="term" value="F:magnesium ion binding"/>
    <property type="evidence" value="ECO:0007669"/>
    <property type="project" value="UniProtKB-UniRule"/>
</dbReference>
<comment type="caution">
    <text evidence="15">The sequence shown here is derived from an EMBL/GenBank/DDBJ whole genome shotgun (WGS) entry which is preliminary data.</text>
</comment>
<evidence type="ECO:0000256" key="11">
    <source>
        <dbReference type="PIRSR" id="PIRSR001400-2"/>
    </source>
</evidence>
<dbReference type="Proteomes" id="UP000177067">
    <property type="component" value="Unassembled WGS sequence"/>
</dbReference>
<comment type="cofactor">
    <cofactor evidence="9">
        <name>Mg(2+)</name>
        <dbReference type="ChEBI" id="CHEBI:18420"/>
    </cofactor>
    <text evidence="9">Binds a second Mg(2+) ion via substrate during catalysis.</text>
</comment>
<dbReference type="GO" id="GO:0006096">
    <property type="term" value="P:glycolytic process"/>
    <property type="evidence" value="ECO:0007669"/>
    <property type="project" value="UniProtKB-UniRule"/>
</dbReference>
<dbReference type="InterPro" id="IPR036849">
    <property type="entry name" value="Enolase-like_C_sf"/>
</dbReference>
<dbReference type="PANTHER" id="PTHR11902:SF1">
    <property type="entry name" value="ENOLASE"/>
    <property type="match status" value="1"/>
</dbReference>
<feature type="binding site" evidence="9 12">
    <location>
        <position position="315"/>
    </location>
    <ligand>
        <name>Mg(2+)</name>
        <dbReference type="ChEBI" id="CHEBI:18420"/>
    </ligand>
</feature>
<dbReference type="GO" id="GO:0004634">
    <property type="term" value="F:phosphopyruvate hydratase activity"/>
    <property type="evidence" value="ECO:0007669"/>
    <property type="project" value="UniProtKB-UniRule"/>
</dbReference>
<dbReference type="PRINTS" id="PR00148">
    <property type="entry name" value="ENOLASE"/>
</dbReference>
<dbReference type="NCBIfam" id="TIGR01060">
    <property type="entry name" value="eno"/>
    <property type="match status" value="1"/>
</dbReference>
<dbReference type="InterPro" id="IPR020811">
    <property type="entry name" value="Enolase_N"/>
</dbReference>
<feature type="binding site" evidence="9">
    <location>
        <position position="391"/>
    </location>
    <ligand>
        <name>(2R)-2-phosphoglycerate</name>
        <dbReference type="ChEBI" id="CHEBI:58289"/>
    </ligand>
</feature>
<proteinExistence type="inferred from homology"/>
<keyword evidence="8 9" id="KW-0456">Lyase</keyword>
<dbReference type="InterPro" id="IPR029017">
    <property type="entry name" value="Enolase-like_N"/>
</dbReference>
<dbReference type="AlphaFoldDB" id="A0A1F6LH04"/>
<evidence type="ECO:0000256" key="10">
    <source>
        <dbReference type="PIRSR" id="PIRSR001400-1"/>
    </source>
</evidence>
<comment type="function">
    <text evidence="9">Catalyzes the reversible conversion of 2-phosphoglycerate (2-PG) into phosphoenolpyruvate (PEP). It is essential for the degradation of carbohydrates via glycolysis.</text>
</comment>
<dbReference type="PANTHER" id="PTHR11902">
    <property type="entry name" value="ENOLASE"/>
    <property type="match status" value="1"/>
</dbReference>
<feature type="binding site" evidence="11">
    <location>
        <begin position="367"/>
        <end position="370"/>
    </location>
    <ligand>
        <name>substrate</name>
    </ligand>
</feature>
<comment type="catalytic activity">
    <reaction evidence="9">
        <text>(2R)-2-phosphoglycerate = phosphoenolpyruvate + H2O</text>
        <dbReference type="Rhea" id="RHEA:10164"/>
        <dbReference type="ChEBI" id="CHEBI:15377"/>
        <dbReference type="ChEBI" id="CHEBI:58289"/>
        <dbReference type="ChEBI" id="CHEBI:58702"/>
        <dbReference type="EC" id="4.2.1.11"/>
    </reaction>
</comment>
<comment type="pathway">
    <text evidence="1 9">Carbohydrate degradation; glycolysis; pyruvate from D-glyceraldehyde 3-phosphate: step 4/5.</text>
</comment>
<evidence type="ECO:0000256" key="9">
    <source>
        <dbReference type="HAMAP-Rule" id="MF_00318"/>
    </source>
</evidence>
<keyword evidence="6 9" id="KW-0460">Magnesium</keyword>
<keyword evidence="15" id="KW-0670">Pyruvate</keyword>
<feature type="binding site" evidence="9">
    <location>
        <position position="340"/>
    </location>
    <ligand>
        <name>(2R)-2-phosphoglycerate</name>
        <dbReference type="ChEBI" id="CHEBI:58289"/>
    </ligand>
</feature>
<evidence type="ECO:0000256" key="5">
    <source>
        <dbReference type="ARBA" id="ARBA00022525"/>
    </source>
</evidence>
<evidence type="ECO:0000256" key="12">
    <source>
        <dbReference type="PIRSR" id="PIRSR001400-3"/>
    </source>
</evidence>
<keyword evidence="5 9" id="KW-0964">Secreted</keyword>
<feature type="binding site" evidence="11">
    <location>
        <position position="288"/>
    </location>
    <ligand>
        <name>substrate</name>
    </ligand>
</feature>
<feature type="binding site" evidence="9 12">
    <location>
        <position position="245"/>
    </location>
    <ligand>
        <name>Mg(2+)</name>
        <dbReference type="ChEBI" id="CHEBI:18420"/>
    </ligand>
</feature>
<reference evidence="15 16" key="1">
    <citation type="journal article" date="2016" name="Nat. Commun.">
        <title>Thousands of microbial genomes shed light on interconnected biogeochemical processes in an aquifer system.</title>
        <authorList>
            <person name="Anantharaman K."/>
            <person name="Brown C.T."/>
            <person name="Hug L.A."/>
            <person name="Sharon I."/>
            <person name="Castelle C.J."/>
            <person name="Probst A.J."/>
            <person name="Thomas B.C."/>
            <person name="Singh A."/>
            <person name="Wilkins M.J."/>
            <person name="Karaoz U."/>
            <person name="Brodie E.L."/>
            <person name="Williams K.H."/>
            <person name="Hubbard S.S."/>
            <person name="Banfield J.F."/>
        </authorList>
    </citation>
    <scope>NUCLEOTIDE SEQUENCE [LARGE SCALE GENOMIC DNA]</scope>
</reference>
<organism evidence="15 16">
    <name type="scientific">Candidatus Magasanikbacteria bacterium RIFCSPHIGHO2_01_FULL_33_34</name>
    <dbReference type="NCBI Taxonomy" id="1798671"/>
    <lineage>
        <taxon>Bacteria</taxon>
        <taxon>Candidatus Magasanikiibacteriota</taxon>
    </lineage>
</organism>
<dbReference type="CDD" id="cd03313">
    <property type="entry name" value="enolase"/>
    <property type="match status" value="1"/>
</dbReference>
<feature type="domain" description="Enolase N-terminal" evidence="14">
    <location>
        <begin position="4"/>
        <end position="133"/>
    </location>
</feature>
<feature type="binding site" evidence="11">
    <location>
        <position position="315"/>
    </location>
    <ligand>
        <name>substrate</name>
    </ligand>
</feature>
<dbReference type="Gene3D" id="3.20.20.120">
    <property type="entry name" value="Enolase-like C-terminal domain"/>
    <property type="match status" value="1"/>
</dbReference>
<dbReference type="HAMAP" id="MF_00318">
    <property type="entry name" value="Enolase"/>
    <property type="match status" value="1"/>
</dbReference>
<feature type="active site" description="Proton acceptor" evidence="9 10">
    <location>
        <position position="340"/>
    </location>
</feature>
<dbReference type="Gene3D" id="3.30.390.10">
    <property type="entry name" value="Enolase-like, N-terminal domain"/>
    <property type="match status" value="1"/>
</dbReference>
<accession>A0A1F6LH04</accession>
<dbReference type="FunFam" id="3.30.390.10:FF:000001">
    <property type="entry name" value="Enolase"/>
    <property type="match status" value="1"/>
</dbReference>
<evidence type="ECO:0000259" key="14">
    <source>
        <dbReference type="SMART" id="SM01193"/>
    </source>
</evidence>
<comment type="subcellular location">
    <subcellularLocation>
        <location evidence="9">Cytoplasm</location>
    </subcellularLocation>
    <subcellularLocation>
        <location evidence="9">Secreted</location>
    </subcellularLocation>
    <subcellularLocation>
        <location evidence="9">Cell surface</location>
    </subcellularLocation>
    <text evidence="9">Fractions of enolase are present in both the cytoplasm and on the cell surface.</text>
</comment>
<dbReference type="SFLD" id="SFLDF00002">
    <property type="entry name" value="enolase"/>
    <property type="match status" value="1"/>
</dbReference>
<comment type="similarity">
    <text evidence="2 9">Belongs to the enolase family.</text>
</comment>
<dbReference type="GO" id="GO:0000015">
    <property type="term" value="C:phosphopyruvate hydratase complex"/>
    <property type="evidence" value="ECO:0007669"/>
    <property type="project" value="InterPro"/>
</dbReference>
<keyword evidence="9 12" id="KW-0479">Metal-binding</keyword>
<dbReference type="GO" id="GO:0005576">
    <property type="term" value="C:extracellular region"/>
    <property type="evidence" value="ECO:0007669"/>
    <property type="project" value="UniProtKB-SubCell"/>
</dbReference>
<comment type="cofactor">
    <cofactor evidence="12">
        <name>Mg(2+)</name>
        <dbReference type="ChEBI" id="CHEBI:18420"/>
    </cofactor>
    <text evidence="12">Mg(2+) is required for catalysis and for stabilizing the dimer.</text>
</comment>
<feature type="binding site" evidence="9 12">
    <location>
        <position position="288"/>
    </location>
    <ligand>
        <name>Mg(2+)</name>
        <dbReference type="ChEBI" id="CHEBI:18420"/>
    </ligand>
</feature>
<dbReference type="SMART" id="SM01192">
    <property type="entry name" value="Enolase_C"/>
    <property type="match status" value="1"/>
</dbReference>
<feature type="binding site" evidence="9">
    <location>
        <position position="370"/>
    </location>
    <ligand>
        <name>(2R)-2-phosphoglycerate</name>
        <dbReference type="ChEBI" id="CHEBI:58289"/>
    </ligand>
</feature>
<evidence type="ECO:0000313" key="15">
    <source>
        <dbReference type="EMBL" id="OGH58616.1"/>
    </source>
</evidence>
<dbReference type="SUPFAM" id="SSF54826">
    <property type="entry name" value="Enolase N-terminal domain-like"/>
    <property type="match status" value="1"/>
</dbReference>
<dbReference type="PIRSF" id="PIRSF001400">
    <property type="entry name" value="Enolase"/>
    <property type="match status" value="1"/>
</dbReference>
<dbReference type="SMART" id="SM01193">
    <property type="entry name" value="Enolase_N"/>
    <property type="match status" value="1"/>
</dbReference>
<dbReference type="InterPro" id="IPR000941">
    <property type="entry name" value="Enolase"/>
</dbReference>
<keyword evidence="7 9" id="KW-0324">Glycolysis</keyword>